<evidence type="ECO:0000256" key="1">
    <source>
        <dbReference type="ARBA" id="ARBA00005378"/>
    </source>
</evidence>
<dbReference type="CDD" id="cd00009">
    <property type="entry name" value="AAA"/>
    <property type="match status" value="1"/>
</dbReference>
<sequence length="140" mass="15566">MSSGSLLWVDKVASGDFPHTLVYGPPGAGKKTLVKVESRPWVIELPSRKLEVDLTTLSSNHHVEINPGDVGNNDRYVVQEIIKEMAKSRPMDIQGSKGFKVLVLSEVDRLSREAQQSLRRTMEKYGAACRLIMVCNNVSK</sequence>
<reference evidence="4 5" key="1">
    <citation type="submission" date="2020-02" db="EMBL/GenBank/DDBJ databases">
        <title>Draft genome sequence of Haematococcus lacustris strain NIES-144.</title>
        <authorList>
            <person name="Morimoto D."/>
            <person name="Nakagawa S."/>
            <person name="Yoshida T."/>
            <person name="Sawayama S."/>
        </authorList>
    </citation>
    <scope>NUCLEOTIDE SEQUENCE [LARGE SCALE GENOMIC DNA]</scope>
    <source>
        <strain evidence="4 5">NIES-144</strain>
    </source>
</reference>
<comment type="caution">
    <text evidence="4">The sequence shown here is derived from an EMBL/GenBank/DDBJ whole genome shotgun (WGS) entry which is preliminary data.</text>
</comment>
<dbReference type="GO" id="GO:0005524">
    <property type="term" value="F:ATP binding"/>
    <property type="evidence" value="ECO:0007669"/>
    <property type="project" value="InterPro"/>
</dbReference>
<dbReference type="InterPro" id="IPR050238">
    <property type="entry name" value="DNA_Rep/Repair_Clamp_Loader"/>
</dbReference>
<dbReference type="GO" id="GO:0003689">
    <property type="term" value="F:DNA clamp loader activity"/>
    <property type="evidence" value="ECO:0007669"/>
    <property type="project" value="TreeGrafter"/>
</dbReference>
<proteinExistence type="inferred from homology"/>
<dbReference type="Pfam" id="PF00004">
    <property type="entry name" value="AAA"/>
    <property type="match status" value="1"/>
</dbReference>
<dbReference type="InterPro" id="IPR003959">
    <property type="entry name" value="ATPase_AAA_core"/>
</dbReference>
<protein>
    <submittedName>
        <fullName evidence="4">DNA replication factor C complex subunit 3</fullName>
    </submittedName>
</protein>
<dbReference type="PANTHER" id="PTHR11669:SF1">
    <property type="entry name" value="REPLICATION FACTOR C SUBUNIT 3"/>
    <property type="match status" value="1"/>
</dbReference>
<organism evidence="4 5">
    <name type="scientific">Haematococcus lacustris</name>
    <name type="common">Green alga</name>
    <name type="synonym">Haematococcus pluvialis</name>
    <dbReference type="NCBI Taxonomy" id="44745"/>
    <lineage>
        <taxon>Eukaryota</taxon>
        <taxon>Viridiplantae</taxon>
        <taxon>Chlorophyta</taxon>
        <taxon>core chlorophytes</taxon>
        <taxon>Chlorophyceae</taxon>
        <taxon>CS clade</taxon>
        <taxon>Chlamydomonadales</taxon>
        <taxon>Haematococcaceae</taxon>
        <taxon>Haematococcus</taxon>
    </lineage>
</organism>
<dbReference type="InterPro" id="IPR027417">
    <property type="entry name" value="P-loop_NTPase"/>
</dbReference>
<dbReference type="GO" id="GO:0006281">
    <property type="term" value="P:DNA repair"/>
    <property type="evidence" value="ECO:0007669"/>
    <property type="project" value="TreeGrafter"/>
</dbReference>
<evidence type="ECO:0000313" key="4">
    <source>
        <dbReference type="EMBL" id="GFH08892.1"/>
    </source>
</evidence>
<evidence type="ECO:0000259" key="3">
    <source>
        <dbReference type="Pfam" id="PF00004"/>
    </source>
</evidence>
<keyword evidence="2" id="KW-0235">DNA replication</keyword>
<dbReference type="Gene3D" id="3.40.50.300">
    <property type="entry name" value="P-loop containing nucleotide triphosphate hydrolases"/>
    <property type="match status" value="1"/>
</dbReference>
<accession>A0A699Z0L3</accession>
<dbReference type="EMBL" id="BLLF01000192">
    <property type="protein sequence ID" value="GFH08892.1"/>
    <property type="molecule type" value="Genomic_DNA"/>
</dbReference>
<keyword evidence="5" id="KW-1185">Reference proteome</keyword>
<dbReference type="PANTHER" id="PTHR11669">
    <property type="entry name" value="REPLICATION FACTOR C / DNA POLYMERASE III GAMMA-TAU SUBUNIT"/>
    <property type="match status" value="1"/>
</dbReference>
<dbReference type="GO" id="GO:0006261">
    <property type="term" value="P:DNA-templated DNA replication"/>
    <property type="evidence" value="ECO:0007669"/>
    <property type="project" value="TreeGrafter"/>
</dbReference>
<name>A0A699Z0L3_HAELA</name>
<dbReference type="GO" id="GO:0005634">
    <property type="term" value="C:nucleus"/>
    <property type="evidence" value="ECO:0007669"/>
    <property type="project" value="TreeGrafter"/>
</dbReference>
<dbReference type="SUPFAM" id="SSF52540">
    <property type="entry name" value="P-loop containing nucleoside triphosphate hydrolases"/>
    <property type="match status" value="1"/>
</dbReference>
<dbReference type="AlphaFoldDB" id="A0A699Z0L3"/>
<feature type="non-terminal residue" evidence="4">
    <location>
        <position position="140"/>
    </location>
</feature>
<dbReference type="GO" id="GO:0005663">
    <property type="term" value="C:DNA replication factor C complex"/>
    <property type="evidence" value="ECO:0007669"/>
    <property type="project" value="TreeGrafter"/>
</dbReference>
<dbReference type="GO" id="GO:0016887">
    <property type="term" value="F:ATP hydrolysis activity"/>
    <property type="evidence" value="ECO:0007669"/>
    <property type="project" value="InterPro"/>
</dbReference>
<dbReference type="Proteomes" id="UP000485058">
    <property type="component" value="Unassembled WGS sequence"/>
</dbReference>
<evidence type="ECO:0000256" key="2">
    <source>
        <dbReference type="ARBA" id="ARBA00022705"/>
    </source>
</evidence>
<comment type="similarity">
    <text evidence="1">Belongs to the activator 1 small subunits family.</text>
</comment>
<feature type="domain" description="ATPase AAA-type core" evidence="3">
    <location>
        <begin position="21"/>
        <end position="139"/>
    </location>
</feature>
<gene>
    <name evidence="4" type="ORF">HaLaN_03932</name>
</gene>
<evidence type="ECO:0000313" key="5">
    <source>
        <dbReference type="Proteomes" id="UP000485058"/>
    </source>
</evidence>
<feature type="non-terminal residue" evidence="4">
    <location>
        <position position="1"/>
    </location>
</feature>